<comment type="caution">
    <text evidence="1">The sequence shown here is derived from an EMBL/GenBank/DDBJ whole genome shotgun (WGS) entry which is preliminary data.</text>
</comment>
<dbReference type="EMBL" id="JAUKPO010000003">
    <property type="protein sequence ID" value="MDO1446341.1"/>
    <property type="molecule type" value="Genomic_DNA"/>
</dbReference>
<keyword evidence="2" id="KW-1185">Reference proteome</keyword>
<dbReference type="Proteomes" id="UP001168528">
    <property type="component" value="Unassembled WGS sequence"/>
</dbReference>
<name>A0ABT8R2J9_9BACT</name>
<dbReference type="RefSeq" id="WP_302037136.1">
    <property type="nucleotide sequence ID" value="NZ_JAUKPO010000003.1"/>
</dbReference>
<proteinExistence type="predicted"/>
<evidence type="ECO:0000313" key="1">
    <source>
        <dbReference type="EMBL" id="MDO1446341.1"/>
    </source>
</evidence>
<reference evidence="1" key="1">
    <citation type="submission" date="2023-07" db="EMBL/GenBank/DDBJ databases">
        <title>The genome sequence of Rhodocytophaga aerolata KACC 12507.</title>
        <authorList>
            <person name="Zhang X."/>
        </authorList>
    </citation>
    <scope>NUCLEOTIDE SEQUENCE</scope>
    <source>
        <strain evidence="1">KACC 12507</strain>
    </source>
</reference>
<organism evidence="1 2">
    <name type="scientific">Rhodocytophaga aerolata</name>
    <dbReference type="NCBI Taxonomy" id="455078"/>
    <lineage>
        <taxon>Bacteria</taxon>
        <taxon>Pseudomonadati</taxon>
        <taxon>Bacteroidota</taxon>
        <taxon>Cytophagia</taxon>
        <taxon>Cytophagales</taxon>
        <taxon>Rhodocytophagaceae</taxon>
        <taxon>Rhodocytophaga</taxon>
    </lineage>
</organism>
<evidence type="ECO:0000313" key="2">
    <source>
        <dbReference type="Proteomes" id="UP001168528"/>
    </source>
</evidence>
<sequence length="139" mass="15960">MKAVKGEFENLYFHDSPVKDTLISADKITFELGFAHINSDHNQNACGKVICAKECQLRFLGVEALIVQVYQDEKKEWAVLKTPQQNDFLQDIVETAITEEGCYQLSGMNKNSQWSEWQIKAENVTLTWEVEGESWLTKQ</sequence>
<accession>A0ABT8R2J9</accession>
<protein>
    <submittedName>
        <fullName evidence="1">Uncharacterized protein</fullName>
    </submittedName>
</protein>
<gene>
    <name evidence="1" type="ORF">Q0590_08770</name>
</gene>